<sequence length="280" mass="29482">MTAVDADRTLEYLARPGQSLEGLGKQLAFAAKALAWSPRTIRRYSRETLRLLTEVCFGTGGLAVIGGTLGVMIGMTLFTGLIVGLQGYSALNQLGTAALTGFISAYFNTREVAPLSAGLALSATVGCGFTAQLGAMRISEEIDALEVMGVPSMPYLVTTRVLAGVAAVIPLYAVGLLSSYLASRQITIWLYGQSAGTYDHYFTLFLPPGDVLWSFGKVIVFSVLVILSHCYYGFNASGGPAGVGVAVGRAVRTSIVLISVLDFFLSLAIWGANTTVRISG</sequence>
<dbReference type="PANTHER" id="PTHR30188:SF13">
    <property type="entry name" value="CONSERVED HYPOTHETICAL INTEGRAL MEMBRANE PROTEIN YRBE3B"/>
    <property type="match status" value="1"/>
</dbReference>
<gene>
    <name evidence="2" type="ORF">ABJI51_36325</name>
</gene>
<evidence type="ECO:0000313" key="2">
    <source>
        <dbReference type="EMBL" id="MEQ0564572.1"/>
    </source>
</evidence>
<feature type="transmembrane region" description="Helical" evidence="1">
    <location>
        <begin position="51"/>
        <end position="78"/>
    </location>
</feature>
<keyword evidence="3" id="KW-1185">Reference proteome</keyword>
<dbReference type="InterPro" id="IPR030802">
    <property type="entry name" value="Permease_MalE"/>
</dbReference>
<evidence type="ECO:0000313" key="3">
    <source>
        <dbReference type="Proteomes" id="UP001440984"/>
    </source>
</evidence>
<keyword evidence="1" id="KW-0812">Transmembrane</keyword>
<feature type="transmembrane region" description="Helical" evidence="1">
    <location>
        <begin position="115"/>
        <end position="135"/>
    </location>
</feature>
<feature type="transmembrane region" description="Helical" evidence="1">
    <location>
        <begin position="90"/>
        <end position="108"/>
    </location>
</feature>
<dbReference type="Proteomes" id="UP001440984">
    <property type="component" value="Unassembled WGS sequence"/>
</dbReference>
<dbReference type="RefSeq" id="WP_348955639.1">
    <property type="nucleotide sequence ID" value="NZ_JBDZYD010000016.1"/>
</dbReference>
<dbReference type="PANTHER" id="PTHR30188">
    <property type="entry name" value="ABC TRANSPORTER PERMEASE PROTEIN-RELATED"/>
    <property type="match status" value="1"/>
</dbReference>
<keyword evidence="1" id="KW-1133">Transmembrane helix</keyword>
<proteinExistence type="predicted"/>
<dbReference type="EMBL" id="JBDZYD010000016">
    <property type="protein sequence ID" value="MEQ0564572.1"/>
    <property type="molecule type" value="Genomic_DNA"/>
</dbReference>
<dbReference type="Pfam" id="PF02405">
    <property type="entry name" value="MlaE"/>
    <property type="match status" value="1"/>
</dbReference>
<accession>A0ABV0LQK2</accession>
<name>A0ABV0LQK2_9PSEU</name>
<reference evidence="2 3" key="1">
    <citation type="submission" date="2024-05" db="EMBL/GenBank/DDBJ databases">
        <authorList>
            <person name="Zhao H."/>
            <person name="Xu Y."/>
            <person name="Lin S."/>
            <person name="Spain J.C."/>
            <person name="Zhou N.-Y."/>
        </authorList>
    </citation>
    <scope>NUCLEOTIDE SEQUENCE [LARGE SCALE GENOMIC DNA]</scope>
    <source>
        <strain evidence="2 3">NEAU-NG30</strain>
    </source>
</reference>
<protein>
    <submittedName>
        <fullName evidence="2">ABC transporter permease</fullName>
    </submittedName>
</protein>
<feature type="transmembrane region" description="Helical" evidence="1">
    <location>
        <begin position="211"/>
        <end position="234"/>
    </location>
</feature>
<comment type="caution">
    <text evidence="2">The sequence shown here is derived from an EMBL/GenBank/DDBJ whole genome shotgun (WGS) entry which is preliminary data.</text>
</comment>
<organism evidence="2 3">
    <name type="scientific">Amycolatopsis melonis</name>
    <dbReference type="NCBI Taxonomy" id="3156488"/>
    <lineage>
        <taxon>Bacteria</taxon>
        <taxon>Bacillati</taxon>
        <taxon>Actinomycetota</taxon>
        <taxon>Actinomycetes</taxon>
        <taxon>Pseudonocardiales</taxon>
        <taxon>Pseudonocardiaceae</taxon>
        <taxon>Amycolatopsis</taxon>
    </lineage>
</organism>
<keyword evidence="1" id="KW-0472">Membrane</keyword>
<feature type="transmembrane region" description="Helical" evidence="1">
    <location>
        <begin position="155"/>
        <end position="177"/>
    </location>
</feature>
<feature type="transmembrane region" description="Helical" evidence="1">
    <location>
        <begin position="254"/>
        <end position="272"/>
    </location>
</feature>
<evidence type="ECO:0000256" key="1">
    <source>
        <dbReference type="SAM" id="Phobius"/>
    </source>
</evidence>